<evidence type="ECO:0000313" key="2">
    <source>
        <dbReference type="Proteomes" id="UP000198304"/>
    </source>
</evidence>
<organism evidence="1 2">
    <name type="scientific">Anaerovirgula multivorans</name>
    <dbReference type="NCBI Taxonomy" id="312168"/>
    <lineage>
        <taxon>Bacteria</taxon>
        <taxon>Bacillati</taxon>
        <taxon>Bacillota</taxon>
        <taxon>Clostridia</taxon>
        <taxon>Peptostreptococcales</taxon>
        <taxon>Natronincolaceae</taxon>
        <taxon>Anaerovirgula</taxon>
    </lineage>
</organism>
<proteinExistence type="predicted"/>
<accession>A0A238ZPJ6</accession>
<dbReference type="Proteomes" id="UP000198304">
    <property type="component" value="Unassembled WGS sequence"/>
</dbReference>
<sequence length="138" mass="16009">MVSLEKKMFLLPKRLFVVKNKLFVSFNMGNIPRDMRVTSTILHLPLLKSVTPINAYMKEIITAWNEKGIKVGNFPTCSTVKQILKCAPMQRELVVDITPFGKKWILSRKYNHGIYIELEKKNIKYLENNPPFLIVDTV</sequence>
<dbReference type="EMBL" id="FZOJ01000001">
    <property type="protein sequence ID" value="SNR85376.1"/>
    <property type="molecule type" value="Genomic_DNA"/>
</dbReference>
<dbReference type="AlphaFoldDB" id="A0A238ZPJ6"/>
<reference evidence="1 2" key="1">
    <citation type="submission" date="2017-06" db="EMBL/GenBank/DDBJ databases">
        <authorList>
            <person name="Kim H.J."/>
            <person name="Triplett B.A."/>
        </authorList>
    </citation>
    <scope>NUCLEOTIDE SEQUENCE [LARGE SCALE GENOMIC DNA]</scope>
    <source>
        <strain evidence="1 2">SCA</strain>
    </source>
</reference>
<dbReference type="RefSeq" id="WP_089280826.1">
    <property type="nucleotide sequence ID" value="NZ_FZOJ01000001.1"/>
</dbReference>
<name>A0A238ZPJ6_9FIRM</name>
<evidence type="ECO:0000313" key="1">
    <source>
        <dbReference type="EMBL" id="SNR85376.1"/>
    </source>
</evidence>
<protein>
    <submittedName>
        <fullName evidence="1">Uncharacterized protein</fullName>
    </submittedName>
</protein>
<keyword evidence="2" id="KW-1185">Reference proteome</keyword>
<gene>
    <name evidence="1" type="ORF">SAMN05446037_100121</name>
</gene>